<dbReference type="CDD" id="cd07557">
    <property type="entry name" value="trimeric_dUTPase"/>
    <property type="match status" value="1"/>
</dbReference>
<dbReference type="PANTHER" id="PTHR42680">
    <property type="entry name" value="DCTP DEAMINASE"/>
    <property type="match status" value="1"/>
</dbReference>
<proteinExistence type="predicted"/>
<reference evidence="3 4" key="1">
    <citation type="journal article" date="2016" name="Nat. Commun.">
        <title>Thousands of microbial genomes shed light on interconnected biogeochemical processes in an aquifer system.</title>
        <authorList>
            <person name="Anantharaman K."/>
            <person name="Brown C.T."/>
            <person name="Hug L.A."/>
            <person name="Sharon I."/>
            <person name="Castelle C.J."/>
            <person name="Probst A.J."/>
            <person name="Thomas B.C."/>
            <person name="Singh A."/>
            <person name="Wilkins M.J."/>
            <person name="Karaoz U."/>
            <person name="Brodie E.L."/>
            <person name="Williams K.H."/>
            <person name="Hubbard S.S."/>
            <person name="Banfield J.F."/>
        </authorList>
    </citation>
    <scope>NUCLEOTIDE SEQUENCE [LARGE SCALE GENOMIC DNA]</scope>
</reference>
<evidence type="ECO:0000313" key="4">
    <source>
        <dbReference type="Proteomes" id="UP000179034"/>
    </source>
</evidence>
<evidence type="ECO:0000256" key="2">
    <source>
        <dbReference type="ARBA" id="ARBA00023080"/>
    </source>
</evidence>
<accession>A0A1F5YBH6</accession>
<dbReference type="NCBIfam" id="TIGR02274">
    <property type="entry name" value="dCTP_deam"/>
    <property type="match status" value="1"/>
</dbReference>
<evidence type="ECO:0000256" key="1">
    <source>
        <dbReference type="ARBA" id="ARBA00022801"/>
    </source>
</evidence>
<dbReference type="InterPro" id="IPR011962">
    <property type="entry name" value="dCTP_deaminase"/>
</dbReference>
<comment type="caution">
    <text evidence="3">The sequence shown here is derived from an EMBL/GenBank/DDBJ whole genome shotgun (WGS) entry which is preliminary data.</text>
</comment>
<organism evidence="3 4">
    <name type="scientific">Candidatus Glassbacteria bacterium RBG_16_58_8</name>
    <dbReference type="NCBI Taxonomy" id="1817866"/>
    <lineage>
        <taxon>Bacteria</taxon>
        <taxon>Candidatus Glassiibacteriota</taxon>
    </lineage>
</organism>
<dbReference type="SUPFAM" id="SSF51283">
    <property type="entry name" value="dUTPase-like"/>
    <property type="match status" value="1"/>
</dbReference>
<dbReference type="GO" id="GO:0006229">
    <property type="term" value="P:dUTP biosynthetic process"/>
    <property type="evidence" value="ECO:0007669"/>
    <property type="project" value="InterPro"/>
</dbReference>
<sequence>MSVLPDSWIRKMAFQRDLITPFAESSRGEGRISYGLSSYGYDMRLSEDFRIFRPGGISVVDPKHFPSDSLEPFHGKECLIPPGGFVLGKSVEYFRIPREVLTICVGKSTYARCGISVHVTPFEPEWEGYATLQIANHTPVAAKIYANEGIAQIIFLKAEKPCEISYADKRGRYQAQKEITPPIV</sequence>
<dbReference type="GO" id="GO:0015949">
    <property type="term" value="P:nucleobase-containing small molecule interconversion"/>
    <property type="evidence" value="ECO:0007669"/>
    <property type="project" value="TreeGrafter"/>
</dbReference>
<evidence type="ECO:0000313" key="3">
    <source>
        <dbReference type="EMBL" id="OGF97382.1"/>
    </source>
</evidence>
<dbReference type="PANTHER" id="PTHR42680:SF3">
    <property type="entry name" value="DCTP DEAMINASE"/>
    <property type="match status" value="1"/>
</dbReference>
<protein>
    <submittedName>
        <fullName evidence="3">dCTP deaminase</fullName>
    </submittedName>
</protein>
<dbReference type="Proteomes" id="UP000179034">
    <property type="component" value="Unassembled WGS sequence"/>
</dbReference>
<dbReference type="AlphaFoldDB" id="A0A1F5YBH6"/>
<dbReference type="GO" id="GO:0008829">
    <property type="term" value="F:dCTP deaminase activity"/>
    <property type="evidence" value="ECO:0007669"/>
    <property type="project" value="InterPro"/>
</dbReference>
<gene>
    <name evidence="3" type="ORF">A2Z06_01600</name>
</gene>
<keyword evidence="1" id="KW-0378">Hydrolase</keyword>
<dbReference type="EMBL" id="MFIW01000086">
    <property type="protein sequence ID" value="OGF97382.1"/>
    <property type="molecule type" value="Genomic_DNA"/>
</dbReference>
<name>A0A1F5YBH6_9BACT</name>
<dbReference type="Pfam" id="PF22769">
    <property type="entry name" value="DCD"/>
    <property type="match status" value="1"/>
</dbReference>
<dbReference type="InterPro" id="IPR033704">
    <property type="entry name" value="dUTPase_trimeric"/>
</dbReference>
<dbReference type="InterPro" id="IPR036157">
    <property type="entry name" value="dUTPase-like_sf"/>
</dbReference>
<keyword evidence="2" id="KW-0546">Nucleotide metabolism</keyword>
<dbReference type="Gene3D" id="2.70.40.10">
    <property type="match status" value="1"/>
</dbReference>